<dbReference type="OrthoDB" id="10021397at2759"/>
<feature type="transmembrane region" description="Helical" evidence="1">
    <location>
        <begin position="6"/>
        <end position="23"/>
    </location>
</feature>
<dbReference type="VEuPathDB" id="FungiDB:CDV56_105512"/>
<protein>
    <submittedName>
        <fullName evidence="2">Uncharacterized protein</fullName>
    </submittedName>
</protein>
<dbReference type="AlphaFoldDB" id="A0A397GXN7"/>
<feature type="transmembrane region" description="Helical" evidence="1">
    <location>
        <begin position="30"/>
        <end position="53"/>
    </location>
</feature>
<evidence type="ECO:0000256" key="1">
    <source>
        <dbReference type="SAM" id="Phobius"/>
    </source>
</evidence>
<evidence type="ECO:0000313" key="2">
    <source>
        <dbReference type="EMBL" id="RHZ55751.1"/>
    </source>
</evidence>
<feature type="transmembrane region" description="Helical" evidence="1">
    <location>
        <begin position="59"/>
        <end position="81"/>
    </location>
</feature>
<keyword evidence="1" id="KW-0472">Membrane</keyword>
<sequence length="127" mass="13883">MSYGGLYVIITYLPMWFQAFKDVSPLMSGVYYFPSVISTTLSTVGSGFLAIQASLPPELISIGTALVVFSQNFGASVFISLGQTTLENSLLNAPGDIGNGIDALQPWVNFDFLFISWFLCESIQYSR</sequence>
<comment type="caution">
    <text evidence="2">The sequence shown here is derived from an EMBL/GenBank/DDBJ whole genome shotgun (WGS) entry which is preliminary data.</text>
</comment>
<keyword evidence="1" id="KW-1133">Transmembrane helix</keyword>
<keyword evidence="3" id="KW-1185">Reference proteome</keyword>
<reference evidence="2" key="1">
    <citation type="submission" date="2018-08" db="EMBL/GenBank/DDBJ databases">
        <title>Draft genome sequence of azole-resistant Aspergillus thermomutatus (Neosartorya pseudofischeri) strain HMR AF 39, isolated from a human nasal aspirate.</title>
        <authorList>
            <person name="Parent-Michaud M."/>
            <person name="Dufresne P.J."/>
            <person name="Fournier E."/>
            <person name="Martineau C."/>
            <person name="Moreira S."/>
            <person name="Perkins V."/>
            <person name="De Repentigny L."/>
            <person name="Dufresne S.F."/>
        </authorList>
    </citation>
    <scope>NUCLEOTIDE SEQUENCE [LARGE SCALE GENOMIC DNA]</scope>
    <source>
        <strain evidence="2">HMR AF 39</strain>
    </source>
</reference>
<dbReference type="RefSeq" id="XP_026614450.1">
    <property type="nucleotide sequence ID" value="XM_026759131.1"/>
</dbReference>
<dbReference type="EMBL" id="NKHU02000096">
    <property type="protein sequence ID" value="RHZ55751.1"/>
    <property type="molecule type" value="Genomic_DNA"/>
</dbReference>
<name>A0A397GXN7_ASPTH</name>
<dbReference type="GeneID" id="38127486"/>
<proteinExistence type="predicted"/>
<evidence type="ECO:0000313" key="3">
    <source>
        <dbReference type="Proteomes" id="UP000215305"/>
    </source>
</evidence>
<keyword evidence="1" id="KW-0812">Transmembrane</keyword>
<gene>
    <name evidence="2" type="ORF">CDV56_105512</name>
</gene>
<organism evidence="2 3">
    <name type="scientific">Aspergillus thermomutatus</name>
    <name type="common">Neosartorya pseudofischeri</name>
    <dbReference type="NCBI Taxonomy" id="41047"/>
    <lineage>
        <taxon>Eukaryota</taxon>
        <taxon>Fungi</taxon>
        <taxon>Dikarya</taxon>
        <taxon>Ascomycota</taxon>
        <taxon>Pezizomycotina</taxon>
        <taxon>Eurotiomycetes</taxon>
        <taxon>Eurotiomycetidae</taxon>
        <taxon>Eurotiales</taxon>
        <taxon>Aspergillaceae</taxon>
        <taxon>Aspergillus</taxon>
        <taxon>Aspergillus subgen. Fumigati</taxon>
    </lineage>
</organism>
<dbReference type="Proteomes" id="UP000215305">
    <property type="component" value="Unassembled WGS sequence"/>
</dbReference>
<accession>A0A397GXN7</accession>